<feature type="transmembrane region" description="Helical" evidence="6">
    <location>
        <begin position="229"/>
        <end position="253"/>
    </location>
</feature>
<feature type="transmembrane region" description="Helical" evidence="6">
    <location>
        <begin position="443"/>
        <end position="464"/>
    </location>
</feature>
<comment type="subcellular location">
    <subcellularLocation>
        <location evidence="1">Membrane</location>
        <topology evidence="1">Multi-pass membrane protein</topology>
    </subcellularLocation>
</comment>
<dbReference type="NCBIfam" id="TIGR00728">
    <property type="entry name" value="OPT_sfam"/>
    <property type="match status" value="1"/>
</dbReference>
<dbReference type="InterPro" id="IPR004813">
    <property type="entry name" value="OPT"/>
</dbReference>
<proteinExistence type="predicted"/>
<evidence type="ECO:0000256" key="3">
    <source>
        <dbReference type="ARBA" id="ARBA00022692"/>
    </source>
</evidence>
<reference evidence="7 8" key="1">
    <citation type="submission" date="2019-08" db="EMBL/GenBank/DDBJ databases">
        <title>In-depth cultivation of the pig gut microbiome towards novel bacterial diversity and tailored functional studies.</title>
        <authorList>
            <person name="Wylensek D."/>
            <person name="Hitch T.C.A."/>
            <person name="Clavel T."/>
        </authorList>
    </citation>
    <scope>NUCLEOTIDE SEQUENCE [LARGE SCALE GENOMIC DNA]</scope>
    <source>
        <strain evidence="7 8">WCA-693-APC-5D-A</strain>
    </source>
</reference>
<dbReference type="InterPro" id="IPR045035">
    <property type="entry name" value="YSL-like"/>
</dbReference>
<dbReference type="AlphaFoldDB" id="A0A6I2UDQ1"/>
<keyword evidence="2" id="KW-0813">Transport</keyword>
<dbReference type="InterPro" id="IPR004814">
    <property type="entry name" value="Oligopep_transpt"/>
</dbReference>
<name>A0A6I2UDQ1_9FIRM</name>
<feature type="transmembrane region" description="Helical" evidence="6">
    <location>
        <begin position="597"/>
        <end position="616"/>
    </location>
</feature>
<comment type="caution">
    <text evidence="7">The sequence shown here is derived from an EMBL/GenBank/DDBJ whole genome shotgun (WGS) entry which is preliminary data.</text>
</comment>
<evidence type="ECO:0000313" key="8">
    <source>
        <dbReference type="Proteomes" id="UP000433181"/>
    </source>
</evidence>
<feature type="transmembrane region" description="Helical" evidence="6">
    <location>
        <begin position="112"/>
        <end position="132"/>
    </location>
</feature>
<gene>
    <name evidence="7" type="ORF">FYJ84_02985</name>
</gene>
<dbReference type="GO" id="GO:0035673">
    <property type="term" value="F:oligopeptide transmembrane transporter activity"/>
    <property type="evidence" value="ECO:0007669"/>
    <property type="project" value="InterPro"/>
</dbReference>
<feature type="transmembrane region" description="Helical" evidence="6">
    <location>
        <begin position="21"/>
        <end position="41"/>
    </location>
</feature>
<organism evidence="7 8">
    <name type="scientific">Anaerovibrio slackiae</name>
    <dbReference type="NCBI Taxonomy" id="2652309"/>
    <lineage>
        <taxon>Bacteria</taxon>
        <taxon>Bacillati</taxon>
        <taxon>Bacillota</taxon>
        <taxon>Negativicutes</taxon>
        <taxon>Selenomonadales</taxon>
        <taxon>Selenomonadaceae</taxon>
        <taxon>Anaerovibrio</taxon>
    </lineage>
</organism>
<evidence type="ECO:0000313" key="7">
    <source>
        <dbReference type="EMBL" id="MSU07955.1"/>
    </source>
</evidence>
<dbReference type="EMBL" id="VUNR01000004">
    <property type="protein sequence ID" value="MSU07955.1"/>
    <property type="molecule type" value="Genomic_DNA"/>
</dbReference>
<dbReference type="RefSeq" id="WP_154406025.1">
    <property type="nucleotide sequence ID" value="NZ_VUNR01000004.1"/>
</dbReference>
<dbReference type="GeneID" id="96777869"/>
<feature type="transmembrane region" description="Helical" evidence="6">
    <location>
        <begin position="47"/>
        <end position="66"/>
    </location>
</feature>
<keyword evidence="3 6" id="KW-0812">Transmembrane</keyword>
<feature type="transmembrane region" description="Helical" evidence="6">
    <location>
        <begin position="485"/>
        <end position="509"/>
    </location>
</feature>
<feature type="transmembrane region" description="Helical" evidence="6">
    <location>
        <begin position="379"/>
        <end position="397"/>
    </location>
</feature>
<keyword evidence="4 6" id="KW-1133">Transmembrane helix</keyword>
<feature type="transmembrane region" description="Helical" evidence="6">
    <location>
        <begin position="404"/>
        <end position="423"/>
    </location>
</feature>
<keyword evidence="8" id="KW-1185">Reference proteome</keyword>
<feature type="transmembrane region" description="Helical" evidence="6">
    <location>
        <begin position="515"/>
        <end position="540"/>
    </location>
</feature>
<evidence type="ECO:0000256" key="5">
    <source>
        <dbReference type="ARBA" id="ARBA00023136"/>
    </source>
</evidence>
<feature type="transmembrane region" description="Helical" evidence="6">
    <location>
        <begin position="326"/>
        <end position="359"/>
    </location>
</feature>
<sequence length="621" mass="64519">MSTEKFKPYIAADKKPLELTVTAVIVGVLLAVLFGGANAYLGLRVGMTISASIPAAVISMAVIRVLMRRDSILENNMVQTIGSAGESLAAGCIFTLPVLFMWAKEWGTEPPPILEITVIAFIGGILGILFMVPLRQALIVKEHGVLPYPEGTACADILLAGEGHSSKAGKIFAGLGFAAVYKFIADGLKIFPSEVDWSLDKFKGAGIGCDVLPALLGVGYICGYRVSSLLLSGAVLSWFCLMPCIVMFGGDAVLFPGKAPISELGTWGIWSSYVRYIGAGALAAGGIIGLIKTMPMLVTTFRQSLATIGGSSGAAVRTNKDLPMTVIIGGVILMVLLIGLLPIIPLGVLGAFLVVIFGFFFATVSSRIVGVVGSSNNPVSGMTIAAMLFTTFAFILAGNTGQPGMVAAVTVGSLVAIIAAMAADTSQDLKTGYILGATPFKQQLGEVAGVAAAALSVGGILYLLDAAWGFGSQELAAPQAMLMKMVVEGVMSANLPWCLIGMGVAVAIAMEILQIPVLAVAIGMYLPIHMSLPMWIGGIIRKYFDSRKQAAEDDCVENGTLFASGMIAGEGILGILLALMAVLNVNADMSDVLYLDNAGGVAAFALLIAIFVAYILKGRKA</sequence>
<keyword evidence="5 6" id="KW-0472">Membrane</keyword>
<dbReference type="NCBIfam" id="TIGR00733">
    <property type="entry name" value="OPT family oligopeptide transporter"/>
    <property type="match status" value="1"/>
</dbReference>
<protein>
    <submittedName>
        <fullName evidence="7">Oligopeptide transporter, OPT family</fullName>
    </submittedName>
</protein>
<dbReference type="GO" id="GO:0016020">
    <property type="term" value="C:membrane"/>
    <property type="evidence" value="ECO:0007669"/>
    <property type="project" value="UniProtKB-SubCell"/>
</dbReference>
<feature type="transmembrane region" description="Helical" evidence="6">
    <location>
        <begin position="78"/>
        <end position="100"/>
    </location>
</feature>
<dbReference type="Pfam" id="PF03169">
    <property type="entry name" value="OPT"/>
    <property type="match status" value="1"/>
</dbReference>
<accession>A0A6I2UDQ1</accession>
<evidence type="ECO:0000256" key="2">
    <source>
        <dbReference type="ARBA" id="ARBA00022448"/>
    </source>
</evidence>
<evidence type="ECO:0000256" key="4">
    <source>
        <dbReference type="ARBA" id="ARBA00022989"/>
    </source>
</evidence>
<dbReference type="Proteomes" id="UP000433181">
    <property type="component" value="Unassembled WGS sequence"/>
</dbReference>
<dbReference type="PANTHER" id="PTHR31645">
    <property type="entry name" value="OLIGOPEPTIDE TRANSPORTER YGL114W-RELATED"/>
    <property type="match status" value="1"/>
</dbReference>
<evidence type="ECO:0000256" key="6">
    <source>
        <dbReference type="SAM" id="Phobius"/>
    </source>
</evidence>
<evidence type="ECO:0000256" key="1">
    <source>
        <dbReference type="ARBA" id="ARBA00004141"/>
    </source>
</evidence>
<feature type="transmembrane region" description="Helical" evidence="6">
    <location>
        <begin position="273"/>
        <end position="291"/>
    </location>
</feature>
<feature type="transmembrane region" description="Helical" evidence="6">
    <location>
        <begin position="561"/>
        <end position="585"/>
    </location>
</feature>
<dbReference type="PANTHER" id="PTHR31645:SF0">
    <property type="entry name" value="OLIGOPEPTIDE TRANSPORTER YGL114W-RELATED"/>
    <property type="match status" value="1"/>
</dbReference>